<organism evidence="4 5">
    <name type="scientific">Sphingopyxis panaciterrulae</name>
    <dbReference type="NCBI Taxonomy" id="462372"/>
    <lineage>
        <taxon>Bacteria</taxon>
        <taxon>Pseudomonadati</taxon>
        <taxon>Pseudomonadota</taxon>
        <taxon>Alphaproteobacteria</taxon>
        <taxon>Sphingomonadales</taxon>
        <taxon>Sphingomonadaceae</taxon>
        <taxon>Sphingopyxis</taxon>
    </lineage>
</organism>
<dbReference type="EMBL" id="JACIJH010000005">
    <property type="protein sequence ID" value="MBB5706654.1"/>
    <property type="molecule type" value="Genomic_DNA"/>
</dbReference>
<evidence type="ECO:0000256" key="1">
    <source>
        <dbReference type="ARBA" id="ARBA00022603"/>
    </source>
</evidence>
<accession>A0A7W9B6B0</accession>
<dbReference type="SUPFAM" id="SSF53335">
    <property type="entry name" value="S-adenosyl-L-methionine-dependent methyltransferases"/>
    <property type="match status" value="1"/>
</dbReference>
<dbReference type="AlphaFoldDB" id="A0A7W9B6B0"/>
<dbReference type="RefSeq" id="WP_246427156.1">
    <property type="nucleotide sequence ID" value="NZ_JACIJH010000005.1"/>
</dbReference>
<name>A0A7W9B6B0_9SPHN</name>
<dbReference type="InterPro" id="IPR029063">
    <property type="entry name" value="SAM-dependent_MTases_sf"/>
</dbReference>
<keyword evidence="2" id="KW-0808">Transferase</keyword>
<proteinExistence type="predicted"/>
<evidence type="ECO:0008006" key="6">
    <source>
        <dbReference type="Google" id="ProtNLM"/>
    </source>
</evidence>
<evidence type="ECO:0000256" key="2">
    <source>
        <dbReference type="ARBA" id="ARBA00022679"/>
    </source>
</evidence>
<evidence type="ECO:0000313" key="5">
    <source>
        <dbReference type="Proteomes" id="UP000537161"/>
    </source>
</evidence>
<dbReference type="Gene3D" id="3.40.50.150">
    <property type="entry name" value="Vaccinia Virus protein VP39"/>
    <property type="match status" value="1"/>
</dbReference>
<keyword evidence="1" id="KW-0489">Methyltransferase</keyword>
<protein>
    <recommendedName>
        <fullName evidence="6">Methyltransferase type 12</fullName>
    </recommendedName>
</protein>
<evidence type="ECO:0000256" key="3">
    <source>
        <dbReference type="SAM" id="MobiDB-lite"/>
    </source>
</evidence>
<dbReference type="PANTHER" id="PTHR13090">
    <property type="entry name" value="ARGININE-HYDROXYLASE NDUFAF5, MITOCHONDRIAL"/>
    <property type="match status" value="1"/>
</dbReference>
<dbReference type="InterPro" id="IPR050602">
    <property type="entry name" value="Malonyl-ACP_OMT"/>
</dbReference>
<reference evidence="4 5" key="1">
    <citation type="submission" date="2020-08" db="EMBL/GenBank/DDBJ databases">
        <title>Genomic Encyclopedia of Type Strains, Phase IV (KMG-IV): sequencing the most valuable type-strain genomes for metagenomic binning, comparative biology and taxonomic classification.</title>
        <authorList>
            <person name="Goeker M."/>
        </authorList>
    </citation>
    <scope>NUCLEOTIDE SEQUENCE [LARGE SCALE GENOMIC DNA]</scope>
    <source>
        <strain evidence="4 5">DSM 27163</strain>
    </source>
</reference>
<dbReference type="PANTHER" id="PTHR13090:SF1">
    <property type="entry name" value="ARGININE-HYDROXYLASE NDUFAF5, MITOCHONDRIAL"/>
    <property type="match status" value="1"/>
</dbReference>
<comment type="caution">
    <text evidence="4">The sequence shown here is derived from an EMBL/GenBank/DDBJ whole genome shotgun (WGS) entry which is preliminary data.</text>
</comment>
<feature type="region of interest" description="Disordered" evidence="3">
    <location>
        <begin position="256"/>
        <end position="283"/>
    </location>
</feature>
<evidence type="ECO:0000313" key="4">
    <source>
        <dbReference type="EMBL" id="MBB5706654.1"/>
    </source>
</evidence>
<dbReference type="Proteomes" id="UP000537161">
    <property type="component" value="Unassembled WGS sequence"/>
</dbReference>
<dbReference type="GO" id="GO:0032259">
    <property type="term" value="P:methylation"/>
    <property type="evidence" value="ECO:0007669"/>
    <property type="project" value="UniProtKB-KW"/>
</dbReference>
<dbReference type="GO" id="GO:0008168">
    <property type="term" value="F:methyltransferase activity"/>
    <property type="evidence" value="ECO:0007669"/>
    <property type="project" value="UniProtKB-KW"/>
</dbReference>
<dbReference type="Pfam" id="PF13489">
    <property type="entry name" value="Methyltransf_23"/>
    <property type="match status" value="1"/>
</dbReference>
<gene>
    <name evidence="4" type="ORF">FHR21_002011</name>
</gene>
<sequence length="283" mass="30194">MAADPAPLFSPARHRAQRDRLARLPADANFLAPIIAETLLDRLSMVTRTFSRTLLIGAHDPAFADRLRATGTELALIEAGPCLAARSGAMIGEADAIDLPFASFDLIVWPGGLDSVNDVPGALVRLRALLAPDGLLLGAFVGDGSLPRQRRAVMSEDVRPIARLHPQIDLAAIGNLLQRTGFTLPVVDVEALTVRYGDWFALVRDLRAAGLASRLAPAPPPLTREEAARIAAAFAAQADPDGRVAESFRLIHFSGWAPHPDQPRPARRGSGTASLAEALRPKT</sequence>
<keyword evidence="5" id="KW-1185">Reference proteome</keyword>